<organism evidence="9">
    <name type="scientific">Perkinsus marinus (strain ATCC 50983 / TXsc)</name>
    <dbReference type="NCBI Taxonomy" id="423536"/>
    <lineage>
        <taxon>Eukaryota</taxon>
        <taxon>Sar</taxon>
        <taxon>Alveolata</taxon>
        <taxon>Perkinsozoa</taxon>
        <taxon>Perkinsea</taxon>
        <taxon>Perkinsida</taxon>
        <taxon>Perkinsidae</taxon>
        <taxon>Perkinsus</taxon>
    </lineage>
</organism>
<feature type="domain" description="TLC" evidence="7">
    <location>
        <begin position="42"/>
        <end position="226"/>
    </location>
</feature>
<dbReference type="Proteomes" id="UP000007800">
    <property type="component" value="Unassembled WGS sequence"/>
</dbReference>
<evidence type="ECO:0000256" key="1">
    <source>
        <dbReference type="ARBA" id="ARBA00004141"/>
    </source>
</evidence>
<dbReference type="Pfam" id="PF03798">
    <property type="entry name" value="TRAM_LAG1_CLN8"/>
    <property type="match status" value="1"/>
</dbReference>
<keyword evidence="3 6" id="KW-1133">Transmembrane helix</keyword>
<evidence type="ECO:0000256" key="2">
    <source>
        <dbReference type="ARBA" id="ARBA00022692"/>
    </source>
</evidence>
<dbReference type="EMBL" id="GG676168">
    <property type="protein sequence ID" value="EER12375.1"/>
    <property type="molecule type" value="Genomic_DNA"/>
</dbReference>
<protein>
    <recommendedName>
        <fullName evidence="7">TLC domain-containing protein</fullName>
    </recommendedName>
</protein>
<dbReference type="RefSeq" id="XP_002780580.1">
    <property type="nucleotide sequence ID" value="XM_002780534.1"/>
</dbReference>
<accession>C5KT25</accession>
<evidence type="ECO:0000256" key="3">
    <source>
        <dbReference type="ARBA" id="ARBA00022989"/>
    </source>
</evidence>
<dbReference type="PROSITE" id="PS50922">
    <property type="entry name" value="TLC"/>
    <property type="match status" value="1"/>
</dbReference>
<dbReference type="InterPro" id="IPR006634">
    <property type="entry name" value="TLC-dom"/>
</dbReference>
<feature type="transmembrane region" description="Helical" evidence="6">
    <location>
        <begin position="45"/>
        <end position="64"/>
    </location>
</feature>
<evidence type="ECO:0000256" key="5">
    <source>
        <dbReference type="PROSITE-ProRule" id="PRU00205"/>
    </source>
</evidence>
<sequence length="252" mass="26652">MPIDSHVVDPAGFHPAPTWSIGLSLCSTVFFATVCSMARRYTPDLWSATVVMSLTHALGCIFWGGSILMRDEPTVSGPSSPEEATLLAVSLGYFVVDIILCVSVSKDWESTLHHAFCVVGEIGVLYTGLSGYIIIAFLFIAELSSPFLYSFETGFVPAGGIGALVSQALFAVLFIGGRLGAGTLMSYHLLLNGEVPFLAKTSCVGLMSISVFWAIRIMRIAFDTLTELVSTQKATGEGAEASDSIVAGSTGC</sequence>
<gene>
    <name evidence="8" type="ORF">Pmar_PMAR001174</name>
</gene>
<keyword evidence="4 5" id="KW-0472">Membrane</keyword>
<feature type="transmembrane region" description="Helical" evidence="6">
    <location>
        <begin position="153"/>
        <end position="176"/>
    </location>
</feature>
<evidence type="ECO:0000259" key="7">
    <source>
        <dbReference type="PROSITE" id="PS50922"/>
    </source>
</evidence>
<evidence type="ECO:0000256" key="6">
    <source>
        <dbReference type="SAM" id="Phobius"/>
    </source>
</evidence>
<name>C5KT25_PERM5</name>
<dbReference type="InParanoid" id="C5KT25"/>
<dbReference type="SMART" id="SM00724">
    <property type="entry name" value="TLC"/>
    <property type="match status" value="1"/>
</dbReference>
<evidence type="ECO:0000313" key="8">
    <source>
        <dbReference type="EMBL" id="EER12375.1"/>
    </source>
</evidence>
<dbReference type="PANTHER" id="PTHR31898:SF1">
    <property type="entry name" value="TLC DOMAIN-CONTAINING PROTEIN 5"/>
    <property type="match status" value="1"/>
</dbReference>
<dbReference type="GO" id="GO:0016020">
    <property type="term" value="C:membrane"/>
    <property type="evidence" value="ECO:0007669"/>
    <property type="project" value="UniProtKB-SubCell"/>
</dbReference>
<dbReference type="GeneID" id="9057575"/>
<evidence type="ECO:0000256" key="4">
    <source>
        <dbReference type="ARBA" id="ARBA00023136"/>
    </source>
</evidence>
<dbReference type="PANTHER" id="PTHR31898">
    <property type="entry name" value="TRANSMEMBRANE PROTEIN 136"/>
    <property type="match status" value="1"/>
</dbReference>
<reference evidence="8 9" key="1">
    <citation type="submission" date="2008-07" db="EMBL/GenBank/DDBJ databases">
        <authorList>
            <person name="El-Sayed N."/>
            <person name="Caler E."/>
            <person name="Inman J."/>
            <person name="Amedeo P."/>
            <person name="Hass B."/>
            <person name="Wortman J."/>
        </authorList>
    </citation>
    <scope>NUCLEOTIDE SEQUENCE [LARGE SCALE GENOMIC DNA]</scope>
    <source>
        <strain evidence="9">ATCC 50983 / TXsc</strain>
    </source>
</reference>
<dbReference type="AlphaFoldDB" id="C5KT25"/>
<feature type="transmembrane region" description="Helical" evidence="6">
    <location>
        <begin position="20"/>
        <end position="38"/>
    </location>
</feature>
<keyword evidence="2 5" id="KW-0812">Transmembrane</keyword>
<dbReference type="InterPro" id="IPR042512">
    <property type="entry name" value="TLCD5"/>
</dbReference>
<evidence type="ECO:0000313" key="9">
    <source>
        <dbReference type="Proteomes" id="UP000007800"/>
    </source>
</evidence>
<dbReference type="OrthoDB" id="419915at2759"/>
<feature type="transmembrane region" description="Helical" evidence="6">
    <location>
        <begin position="84"/>
        <end position="104"/>
    </location>
</feature>
<comment type="subcellular location">
    <subcellularLocation>
        <location evidence="1">Membrane</location>
        <topology evidence="1">Multi-pass membrane protein</topology>
    </subcellularLocation>
</comment>
<keyword evidence="9" id="KW-1185">Reference proteome</keyword>
<feature type="transmembrane region" description="Helical" evidence="6">
    <location>
        <begin position="116"/>
        <end position="141"/>
    </location>
</feature>
<proteinExistence type="predicted"/>